<name>A0A6A5TAJ9_9PLEO</name>
<feature type="domain" description="AB hydrolase-1" evidence="1">
    <location>
        <begin position="30"/>
        <end position="269"/>
    </location>
</feature>
<dbReference type="Gene3D" id="3.40.50.1820">
    <property type="entry name" value="alpha/beta hydrolase"/>
    <property type="match status" value="1"/>
</dbReference>
<proteinExistence type="predicted"/>
<reference evidence="2" key="1">
    <citation type="journal article" date="2020" name="Stud. Mycol.">
        <title>101 Dothideomycetes genomes: a test case for predicting lifestyles and emergence of pathogens.</title>
        <authorList>
            <person name="Haridas S."/>
            <person name="Albert R."/>
            <person name="Binder M."/>
            <person name="Bloem J."/>
            <person name="Labutti K."/>
            <person name="Salamov A."/>
            <person name="Andreopoulos B."/>
            <person name="Baker S."/>
            <person name="Barry K."/>
            <person name="Bills G."/>
            <person name="Bluhm B."/>
            <person name="Cannon C."/>
            <person name="Castanera R."/>
            <person name="Culley D."/>
            <person name="Daum C."/>
            <person name="Ezra D."/>
            <person name="Gonzalez J."/>
            <person name="Henrissat B."/>
            <person name="Kuo A."/>
            <person name="Liang C."/>
            <person name="Lipzen A."/>
            <person name="Lutzoni F."/>
            <person name="Magnuson J."/>
            <person name="Mondo S."/>
            <person name="Nolan M."/>
            <person name="Ohm R."/>
            <person name="Pangilinan J."/>
            <person name="Park H.-J."/>
            <person name="Ramirez L."/>
            <person name="Alfaro M."/>
            <person name="Sun H."/>
            <person name="Tritt A."/>
            <person name="Yoshinaga Y."/>
            <person name="Zwiers L.-H."/>
            <person name="Turgeon B."/>
            <person name="Goodwin S."/>
            <person name="Spatafora J."/>
            <person name="Crous P."/>
            <person name="Grigoriev I."/>
        </authorList>
    </citation>
    <scope>NUCLEOTIDE SEQUENCE</scope>
    <source>
        <strain evidence="2">CBS 675.92</strain>
    </source>
</reference>
<dbReference type="EMBL" id="ML977050">
    <property type="protein sequence ID" value="KAF1948739.1"/>
    <property type="molecule type" value="Genomic_DNA"/>
</dbReference>
<dbReference type="InterPro" id="IPR050266">
    <property type="entry name" value="AB_hydrolase_sf"/>
</dbReference>
<dbReference type="GO" id="GO:0016020">
    <property type="term" value="C:membrane"/>
    <property type="evidence" value="ECO:0007669"/>
    <property type="project" value="TreeGrafter"/>
</dbReference>
<keyword evidence="3" id="KW-1185">Reference proteome</keyword>
<dbReference type="GO" id="GO:0046464">
    <property type="term" value="P:acylglycerol catabolic process"/>
    <property type="evidence" value="ECO:0007669"/>
    <property type="project" value="TreeGrafter"/>
</dbReference>
<dbReference type="Pfam" id="PF00561">
    <property type="entry name" value="Abhydrolase_1"/>
    <property type="match status" value="1"/>
</dbReference>
<keyword evidence="2" id="KW-0378">Hydrolase</keyword>
<dbReference type="InterPro" id="IPR000073">
    <property type="entry name" value="AB_hydrolase_1"/>
</dbReference>
<sequence>MLQVESKHVQLGSGRVLWVEIYGSRSTDCPALLFANGMASTTNAWSSLVHSFSAEFLASHTVILHDAANTGKSSYQPELPAPTLLSIATEARQLLEHLGRQYGYWIGHSFGGQQGFVAAQHDPNFWKGLLLLAPQTDRVTPHCRTSMDAIASVFRSDPHTSKYADEIYDTPGSSLISKSGIYGALAREMALRQRAESMVLAFGALLGPHEGDFDWQKMTTKIMLVFGGRDAIAPPSEGHYALTKLRSVPGAEATLVVLPDSGHWMNWEEERRIRDEIIKLVAV</sequence>
<evidence type="ECO:0000313" key="2">
    <source>
        <dbReference type="EMBL" id="KAF1948739.1"/>
    </source>
</evidence>
<protein>
    <submittedName>
        <fullName evidence="2">Alpha/beta-hydrolase</fullName>
    </submittedName>
</protein>
<evidence type="ECO:0000259" key="1">
    <source>
        <dbReference type="Pfam" id="PF00561"/>
    </source>
</evidence>
<dbReference type="OrthoDB" id="2498029at2759"/>
<evidence type="ECO:0000313" key="3">
    <source>
        <dbReference type="Proteomes" id="UP000800035"/>
    </source>
</evidence>
<dbReference type="PANTHER" id="PTHR43798:SF5">
    <property type="entry name" value="MONOACYLGLYCEROL LIPASE ABHD6"/>
    <property type="match status" value="1"/>
</dbReference>
<dbReference type="SUPFAM" id="SSF53474">
    <property type="entry name" value="alpha/beta-Hydrolases"/>
    <property type="match status" value="1"/>
</dbReference>
<dbReference type="InterPro" id="IPR029058">
    <property type="entry name" value="AB_hydrolase_fold"/>
</dbReference>
<dbReference type="Proteomes" id="UP000800035">
    <property type="component" value="Unassembled WGS sequence"/>
</dbReference>
<gene>
    <name evidence="2" type="ORF">CC80DRAFT_498034</name>
</gene>
<organism evidence="2 3">
    <name type="scientific">Byssothecium circinans</name>
    <dbReference type="NCBI Taxonomy" id="147558"/>
    <lineage>
        <taxon>Eukaryota</taxon>
        <taxon>Fungi</taxon>
        <taxon>Dikarya</taxon>
        <taxon>Ascomycota</taxon>
        <taxon>Pezizomycotina</taxon>
        <taxon>Dothideomycetes</taxon>
        <taxon>Pleosporomycetidae</taxon>
        <taxon>Pleosporales</taxon>
        <taxon>Massarineae</taxon>
        <taxon>Massarinaceae</taxon>
        <taxon>Byssothecium</taxon>
    </lineage>
</organism>
<dbReference type="PANTHER" id="PTHR43798">
    <property type="entry name" value="MONOACYLGLYCEROL LIPASE"/>
    <property type="match status" value="1"/>
</dbReference>
<dbReference type="GO" id="GO:0047372">
    <property type="term" value="F:monoacylglycerol lipase activity"/>
    <property type="evidence" value="ECO:0007669"/>
    <property type="project" value="TreeGrafter"/>
</dbReference>
<accession>A0A6A5TAJ9</accession>
<dbReference type="AlphaFoldDB" id="A0A6A5TAJ9"/>